<gene>
    <name evidence="9" type="primary">coaD</name>
    <name evidence="11" type="ORF">SAMN05445756_1740</name>
</gene>
<protein>
    <recommendedName>
        <fullName evidence="9">Phosphopantetheine adenylyltransferase</fullName>
        <ecNumber evidence="9">2.7.7.3</ecNumber>
    </recommendedName>
    <alternativeName>
        <fullName evidence="9">Dephospho-CoA pyrophosphorylase</fullName>
    </alternativeName>
    <alternativeName>
        <fullName evidence="9">Pantetheine-phosphate adenylyltransferase</fullName>
        <shortName evidence="9">PPAT</shortName>
    </alternativeName>
</protein>
<evidence type="ECO:0000256" key="9">
    <source>
        <dbReference type="HAMAP-Rule" id="MF_00151"/>
    </source>
</evidence>
<sequence>MSPVMRTALLPGSFDPPTAGHLDVVERARHLFDRVVVVVLHNPEKPSSGFLGVPERVEALRASVASGEAAGPGSVEVHAASGLLVDVAREHGADVVLKGIRGEGDWSYEQPMAVMNRQLSGIETVMLPCAPELAHISSTLVRQIAQGGGAVTELVPGPVEAAVRRALSAS</sequence>
<comment type="cofactor">
    <cofactor evidence="9">
        <name>Mg(2+)</name>
        <dbReference type="ChEBI" id="CHEBI:18420"/>
    </cofactor>
</comment>
<organism evidence="11 12">
    <name type="scientific">Kytococcus aerolatus</name>
    <dbReference type="NCBI Taxonomy" id="592308"/>
    <lineage>
        <taxon>Bacteria</taxon>
        <taxon>Bacillati</taxon>
        <taxon>Actinomycetota</taxon>
        <taxon>Actinomycetes</taxon>
        <taxon>Micrococcales</taxon>
        <taxon>Kytococcaceae</taxon>
        <taxon>Kytococcus</taxon>
    </lineage>
</organism>
<dbReference type="PANTHER" id="PTHR21342">
    <property type="entry name" value="PHOSPHOPANTETHEINE ADENYLYLTRANSFERASE"/>
    <property type="match status" value="1"/>
</dbReference>
<dbReference type="InterPro" id="IPR001980">
    <property type="entry name" value="PPAT"/>
</dbReference>
<feature type="binding site" evidence="9">
    <location>
        <position position="109"/>
    </location>
    <ligand>
        <name>ATP</name>
        <dbReference type="ChEBI" id="CHEBI:30616"/>
    </ligand>
</feature>
<dbReference type="EC" id="2.7.7.3" evidence="9"/>
<dbReference type="NCBIfam" id="TIGR01510">
    <property type="entry name" value="coaD_prev_kdtB"/>
    <property type="match status" value="1"/>
</dbReference>
<feature type="binding site" evidence="9">
    <location>
        <position position="21"/>
    </location>
    <ligand>
        <name>ATP</name>
        <dbReference type="ChEBI" id="CHEBI:30616"/>
    </ligand>
</feature>
<keyword evidence="1 9" id="KW-0963">Cytoplasm</keyword>
<dbReference type="UniPathway" id="UPA00241">
    <property type="reaction ID" value="UER00355"/>
</dbReference>
<dbReference type="Proteomes" id="UP000198122">
    <property type="component" value="Unassembled WGS sequence"/>
</dbReference>
<dbReference type="InterPro" id="IPR004821">
    <property type="entry name" value="Cyt_trans-like"/>
</dbReference>
<comment type="pathway">
    <text evidence="9">Cofactor biosynthesis; coenzyme A biosynthesis; CoA from (R)-pantothenate: step 4/5.</text>
</comment>
<keyword evidence="12" id="KW-1185">Reference proteome</keyword>
<keyword evidence="3 9" id="KW-0548">Nucleotidyltransferase</keyword>
<reference evidence="11 12" key="1">
    <citation type="submission" date="2017-06" db="EMBL/GenBank/DDBJ databases">
        <authorList>
            <person name="Kim H.J."/>
            <person name="Triplett B.A."/>
        </authorList>
    </citation>
    <scope>NUCLEOTIDE SEQUENCE [LARGE SCALE GENOMIC DNA]</scope>
    <source>
        <strain evidence="11 12">DSM 22179</strain>
    </source>
</reference>
<feature type="binding site" evidence="9">
    <location>
        <begin position="133"/>
        <end position="139"/>
    </location>
    <ligand>
        <name>ATP</name>
        <dbReference type="ChEBI" id="CHEBI:30616"/>
    </ligand>
</feature>
<evidence type="ECO:0000259" key="10">
    <source>
        <dbReference type="Pfam" id="PF01467"/>
    </source>
</evidence>
<accession>A0A212U1M6</accession>
<evidence type="ECO:0000256" key="7">
    <source>
        <dbReference type="ARBA" id="ARBA00022993"/>
    </source>
</evidence>
<evidence type="ECO:0000256" key="8">
    <source>
        <dbReference type="ARBA" id="ARBA00029346"/>
    </source>
</evidence>
<feature type="domain" description="Cytidyltransferase-like" evidence="10">
    <location>
        <begin position="9"/>
        <end position="143"/>
    </location>
</feature>
<keyword evidence="4 9" id="KW-0547">Nucleotide-binding</keyword>
<evidence type="ECO:0000256" key="6">
    <source>
        <dbReference type="ARBA" id="ARBA00022842"/>
    </source>
</evidence>
<keyword evidence="6 9" id="KW-0460">Magnesium</keyword>
<dbReference type="EMBL" id="FYEZ01000002">
    <property type="protein sequence ID" value="SNC72139.1"/>
    <property type="molecule type" value="Genomic_DNA"/>
</dbReference>
<feature type="binding site" evidence="9">
    <location>
        <position position="98"/>
    </location>
    <ligand>
        <name>substrate</name>
    </ligand>
</feature>
<evidence type="ECO:0000256" key="2">
    <source>
        <dbReference type="ARBA" id="ARBA00022679"/>
    </source>
</evidence>
<dbReference type="AlphaFoldDB" id="A0A212U1M6"/>
<dbReference type="PANTHER" id="PTHR21342:SF1">
    <property type="entry name" value="PHOSPHOPANTETHEINE ADENYLYLTRANSFERASE"/>
    <property type="match status" value="1"/>
</dbReference>
<dbReference type="Pfam" id="PF01467">
    <property type="entry name" value="CTP_transf_like"/>
    <property type="match status" value="1"/>
</dbReference>
<keyword evidence="2 9" id="KW-0808">Transferase</keyword>
<evidence type="ECO:0000256" key="1">
    <source>
        <dbReference type="ARBA" id="ARBA00022490"/>
    </source>
</evidence>
<proteinExistence type="inferred from homology"/>
<dbReference type="Gene3D" id="3.40.50.620">
    <property type="entry name" value="HUPs"/>
    <property type="match status" value="1"/>
</dbReference>
<evidence type="ECO:0000313" key="11">
    <source>
        <dbReference type="EMBL" id="SNC72139.1"/>
    </source>
</evidence>
<dbReference type="SUPFAM" id="SSF52374">
    <property type="entry name" value="Nucleotidylyl transferase"/>
    <property type="match status" value="1"/>
</dbReference>
<feature type="binding site" evidence="9">
    <location>
        <begin position="99"/>
        <end position="101"/>
    </location>
    <ligand>
        <name>ATP</name>
        <dbReference type="ChEBI" id="CHEBI:30616"/>
    </ligand>
</feature>
<dbReference type="PRINTS" id="PR01020">
    <property type="entry name" value="LPSBIOSNTHSS"/>
</dbReference>
<comment type="subunit">
    <text evidence="9">Homohexamer.</text>
</comment>
<dbReference type="GO" id="GO:0005737">
    <property type="term" value="C:cytoplasm"/>
    <property type="evidence" value="ECO:0007669"/>
    <property type="project" value="UniProtKB-SubCell"/>
</dbReference>
<comment type="catalytic activity">
    <reaction evidence="8 9">
        <text>(R)-4'-phosphopantetheine + ATP + H(+) = 3'-dephospho-CoA + diphosphate</text>
        <dbReference type="Rhea" id="RHEA:19801"/>
        <dbReference type="ChEBI" id="CHEBI:15378"/>
        <dbReference type="ChEBI" id="CHEBI:30616"/>
        <dbReference type="ChEBI" id="CHEBI:33019"/>
        <dbReference type="ChEBI" id="CHEBI:57328"/>
        <dbReference type="ChEBI" id="CHEBI:61723"/>
        <dbReference type="EC" id="2.7.7.3"/>
    </reaction>
</comment>
<feature type="binding site" evidence="9">
    <location>
        <begin position="13"/>
        <end position="14"/>
    </location>
    <ligand>
        <name>ATP</name>
        <dbReference type="ChEBI" id="CHEBI:30616"/>
    </ligand>
</feature>
<evidence type="ECO:0000256" key="4">
    <source>
        <dbReference type="ARBA" id="ARBA00022741"/>
    </source>
</evidence>
<dbReference type="GO" id="GO:0005524">
    <property type="term" value="F:ATP binding"/>
    <property type="evidence" value="ECO:0007669"/>
    <property type="project" value="UniProtKB-KW"/>
</dbReference>
<dbReference type="HAMAP" id="MF_00151">
    <property type="entry name" value="PPAT_bact"/>
    <property type="match status" value="1"/>
</dbReference>
<dbReference type="InterPro" id="IPR014729">
    <property type="entry name" value="Rossmann-like_a/b/a_fold"/>
</dbReference>
<dbReference type="GO" id="GO:0004595">
    <property type="term" value="F:pantetheine-phosphate adenylyltransferase activity"/>
    <property type="evidence" value="ECO:0007669"/>
    <property type="project" value="UniProtKB-UniRule"/>
</dbReference>
<evidence type="ECO:0000256" key="5">
    <source>
        <dbReference type="ARBA" id="ARBA00022840"/>
    </source>
</evidence>
<evidence type="ECO:0000256" key="3">
    <source>
        <dbReference type="ARBA" id="ARBA00022695"/>
    </source>
</evidence>
<comment type="similarity">
    <text evidence="9">Belongs to the bacterial CoaD family.</text>
</comment>
<feature type="site" description="Transition state stabilizer" evidence="9">
    <location>
        <position position="21"/>
    </location>
</feature>
<name>A0A212U1M6_9MICO</name>
<feature type="binding site" evidence="9">
    <location>
        <position position="45"/>
    </location>
    <ligand>
        <name>substrate</name>
    </ligand>
</feature>
<feature type="binding site" evidence="9">
    <location>
        <position position="84"/>
    </location>
    <ligand>
        <name>substrate</name>
    </ligand>
</feature>
<comment type="function">
    <text evidence="9">Reversibly transfers an adenylyl group from ATP to 4'-phosphopantetheine, yielding dephospho-CoA (dPCoA) and pyrophosphate.</text>
</comment>
<dbReference type="GO" id="GO:0015937">
    <property type="term" value="P:coenzyme A biosynthetic process"/>
    <property type="evidence" value="ECO:0007669"/>
    <property type="project" value="UniProtKB-UniRule"/>
</dbReference>
<comment type="subcellular location">
    <subcellularLocation>
        <location evidence="9">Cytoplasm</location>
    </subcellularLocation>
</comment>
<keyword evidence="5 9" id="KW-0067">ATP-binding</keyword>
<keyword evidence="7 9" id="KW-0173">Coenzyme A biosynthesis</keyword>
<dbReference type="NCBIfam" id="TIGR00125">
    <property type="entry name" value="cyt_tran_rel"/>
    <property type="match status" value="1"/>
</dbReference>
<evidence type="ECO:0000313" key="12">
    <source>
        <dbReference type="Proteomes" id="UP000198122"/>
    </source>
</evidence>
<feature type="binding site" evidence="9">
    <location>
        <position position="13"/>
    </location>
    <ligand>
        <name>substrate</name>
    </ligand>
</feature>